<accession>A0A7U2F8I1</accession>
<evidence type="ECO:0000313" key="1">
    <source>
        <dbReference type="EMBL" id="QRD00617.1"/>
    </source>
</evidence>
<organism evidence="1 2">
    <name type="scientific">Phaeosphaeria nodorum (strain SN15 / ATCC MYA-4574 / FGSC 10173)</name>
    <name type="common">Glume blotch fungus</name>
    <name type="synonym">Parastagonospora nodorum</name>
    <dbReference type="NCBI Taxonomy" id="321614"/>
    <lineage>
        <taxon>Eukaryota</taxon>
        <taxon>Fungi</taxon>
        <taxon>Dikarya</taxon>
        <taxon>Ascomycota</taxon>
        <taxon>Pezizomycotina</taxon>
        <taxon>Dothideomycetes</taxon>
        <taxon>Pleosporomycetidae</taxon>
        <taxon>Pleosporales</taxon>
        <taxon>Pleosporineae</taxon>
        <taxon>Phaeosphaeriaceae</taxon>
        <taxon>Parastagonospora</taxon>
    </lineage>
</organism>
<proteinExistence type="predicted"/>
<sequence length="139" mass="15363">MPVGFRAGSAVAATTTWSWIPLLSSQGPAYAYIHPGHFAIRRCANINLDYNLPVPRATLWYLRLTSCSTNPVGTSCSTRPYYPTIALGADYNYPTTATSSHLSKSSIYILSSNLYFSLRLTSRRQRASLKKEATIPTHT</sequence>
<dbReference type="Proteomes" id="UP000663193">
    <property type="component" value="Chromosome 11"/>
</dbReference>
<dbReference type="AlphaFoldDB" id="A0A7U2F8I1"/>
<gene>
    <name evidence="1" type="ORF">JI435_415450</name>
</gene>
<keyword evidence="2" id="KW-1185">Reference proteome</keyword>
<name>A0A7U2F8I1_PHANO</name>
<protein>
    <submittedName>
        <fullName evidence="1">Uncharacterized protein</fullName>
    </submittedName>
</protein>
<reference evidence="2" key="1">
    <citation type="journal article" date="2021" name="BMC Genomics">
        <title>Chromosome-level genome assembly and manually-curated proteome of model necrotroph Parastagonospora nodorum Sn15 reveals a genome-wide trove of candidate effector homologs, and redundancy of virulence-related functions within an accessory chromosome.</title>
        <authorList>
            <person name="Bertazzoni S."/>
            <person name="Jones D.A.B."/>
            <person name="Phan H.T."/>
            <person name="Tan K.-C."/>
            <person name="Hane J.K."/>
        </authorList>
    </citation>
    <scope>NUCLEOTIDE SEQUENCE [LARGE SCALE GENOMIC DNA]</scope>
    <source>
        <strain evidence="2">SN15 / ATCC MYA-4574 / FGSC 10173)</strain>
    </source>
</reference>
<dbReference type="VEuPathDB" id="FungiDB:JI435_415450"/>
<evidence type="ECO:0000313" key="2">
    <source>
        <dbReference type="Proteomes" id="UP000663193"/>
    </source>
</evidence>
<dbReference type="EMBL" id="CP069033">
    <property type="protein sequence ID" value="QRD00617.1"/>
    <property type="molecule type" value="Genomic_DNA"/>
</dbReference>